<dbReference type="PANTHER" id="PTHR33166">
    <property type="entry name" value="GAG_P30 DOMAIN-CONTAINING PROTEIN"/>
    <property type="match status" value="1"/>
</dbReference>
<dbReference type="KEGG" id="tsr:106544426"/>
<evidence type="ECO:0000256" key="6">
    <source>
        <dbReference type="ARBA" id="ARBA00023157"/>
    </source>
</evidence>
<dbReference type="AlphaFoldDB" id="A0A6I9Y820"/>
<feature type="domain" description="Core shell protein Gag P30" evidence="8">
    <location>
        <begin position="124"/>
        <end position="262"/>
    </location>
</feature>
<evidence type="ECO:0000256" key="5">
    <source>
        <dbReference type="ARBA" id="ARBA00022729"/>
    </source>
</evidence>
<comment type="similarity">
    <text evidence="2">Belongs to the resistin/FIZZ family.</text>
</comment>
<dbReference type="SUPFAM" id="SSF111423">
    <property type="entry name" value="Resistin"/>
    <property type="match status" value="1"/>
</dbReference>
<dbReference type="InterPro" id="IPR003036">
    <property type="entry name" value="Gag_P30"/>
</dbReference>
<name>A0A6I9Y820_9SAUR</name>
<dbReference type="Pfam" id="PF06954">
    <property type="entry name" value="Resistin"/>
    <property type="match status" value="1"/>
</dbReference>
<evidence type="ECO:0000256" key="7">
    <source>
        <dbReference type="SAM" id="MobiDB-lite"/>
    </source>
</evidence>
<dbReference type="InterPro" id="IPR009714">
    <property type="entry name" value="RELM"/>
</dbReference>
<keyword evidence="5" id="KW-0732">Signal</keyword>
<comment type="subcellular location">
    <subcellularLocation>
        <location evidence="1">Secreted</location>
    </subcellularLocation>
</comment>
<feature type="region of interest" description="Disordered" evidence="7">
    <location>
        <begin position="1"/>
        <end position="84"/>
    </location>
</feature>
<accession>A0A6I9Y820</accession>
<keyword evidence="6" id="KW-1015">Disulfide bond</keyword>
<feature type="compositionally biased region" description="Basic residues" evidence="7">
    <location>
        <begin position="9"/>
        <end position="19"/>
    </location>
</feature>
<gene>
    <name evidence="10" type="primary">LOC106544426</name>
</gene>
<dbReference type="Gene3D" id="3.30.420.10">
    <property type="entry name" value="Ribonuclease H-like superfamily/Ribonuclease H"/>
    <property type="match status" value="1"/>
</dbReference>
<dbReference type="OrthoDB" id="9049599at2759"/>
<proteinExistence type="inferred from homology"/>
<dbReference type="SUPFAM" id="SSF47943">
    <property type="entry name" value="Retrovirus capsid protein, N-terminal core domain"/>
    <property type="match status" value="1"/>
</dbReference>
<dbReference type="GO" id="GO:0005179">
    <property type="term" value="F:hormone activity"/>
    <property type="evidence" value="ECO:0007669"/>
    <property type="project" value="UniProtKB-KW"/>
</dbReference>
<dbReference type="Gene3D" id="1.10.375.10">
    <property type="entry name" value="Human Immunodeficiency Virus Type 1 Capsid Protein"/>
    <property type="match status" value="1"/>
</dbReference>
<dbReference type="InterPro" id="IPR036262">
    <property type="entry name" value="Resistin-like_sf"/>
</dbReference>
<feature type="compositionally biased region" description="Polar residues" evidence="7">
    <location>
        <begin position="40"/>
        <end position="58"/>
    </location>
</feature>
<dbReference type="InterPro" id="IPR050462">
    <property type="entry name" value="Retroviral_Gag-Pol_poly"/>
</dbReference>
<keyword evidence="4" id="KW-0372">Hormone</keyword>
<dbReference type="RefSeq" id="XP_013916160.1">
    <property type="nucleotide sequence ID" value="XM_014060685.1"/>
</dbReference>
<evidence type="ECO:0000313" key="10">
    <source>
        <dbReference type="RefSeq" id="XP_013916160.1"/>
    </source>
</evidence>
<dbReference type="Proteomes" id="UP000504617">
    <property type="component" value="Unplaced"/>
</dbReference>
<dbReference type="GeneID" id="106544426"/>
<dbReference type="Pfam" id="PF02093">
    <property type="entry name" value="Gag_p30"/>
    <property type="match status" value="1"/>
</dbReference>
<keyword evidence="3" id="KW-0964">Secreted</keyword>
<evidence type="ECO:0000256" key="3">
    <source>
        <dbReference type="ARBA" id="ARBA00022525"/>
    </source>
</evidence>
<organism evidence="9 10">
    <name type="scientific">Thamnophis sirtalis</name>
    <dbReference type="NCBI Taxonomy" id="35019"/>
    <lineage>
        <taxon>Eukaryota</taxon>
        <taxon>Metazoa</taxon>
        <taxon>Chordata</taxon>
        <taxon>Craniata</taxon>
        <taxon>Vertebrata</taxon>
        <taxon>Euteleostomi</taxon>
        <taxon>Lepidosauria</taxon>
        <taxon>Squamata</taxon>
        <taxon>Bifurcata</taxon>
        <taxon>Unidentata</taxon>
        <taxon>Episquamata</taxon>
        <taxon>Toxicofera</taxon>
        <taxon>Serpentes</taxon>
        <taxon>Colubroidea</taxon>
        <taxon>Colubridae</taxon>
        <taxon>Natricinae</taxon>
        <taxon>Thamnophis</taxon>
    </lineage>
</organism>
<dbReference type="GO" id="GO:0019068">
    <property type="term" value="P:virion assembly"/>
    <property type="evidence" value="ECO:0007669"/>
    <property type="project" value="InterPro"/>
</dbReference>
<protein>
    <submittedName>
        <fullName evidence="10">Uncharacterized protein LOC106544426</fullName>
    </submittedName>
</protein>
<keyword evidence="9" id="KW-1185">Reference proteome</keyword>
<dbReference type="InterPro" id="IPR036397">
    <property type="entry name" value="RNaseH_sf"/>
</dbReference>
<evidence type="ECO:0000259" key="8">
    <source>
        <dbReference type="Pfam" id="PF02093"/>
    </source>
</evidence>
<sequence>MRANDKCQVKKSHPKKKPILKTVSYEEESPPPYAPLYHPRQQQNASDGNNQGAVGQSDQMEKQKVESPSSRPPSPATQRTSPIAARTRSQLLAPLHQVDQRILDGQGQVEIQPLFQYVPFTTTDLLNWKQHYGPLSAKPQEVIDLFRVIIKTHNPTWQELEQLMTTLLNGEERERLNSAIGKILKPVDGGSLQAALNLWFPRQDPQWDPYGDMTVLREYQALILQGLEQAAKPPVNMSKPSLVIQKTDESPEAFFQRIYKYQALLTHNPQVTLKQTNALNPATLLPIPGPEIEHNCMQVIESQFLCRPDLTDVPLKPADHNLFTDGSSFITMGERYAGYAVVSLDRVIESGPLPKGTSNLVCRDVKAQGAFATYRSGFTSTSCAYGMACGSWDVSDDTVCYCQCVNMDWISAQC</sequence>
<dbReference type="InterPro" id="IPR008919">
    <property type="entry name" value="Retrov_capsid_N"/>
</dbReference>
<dbReference type="GO" id="GO:0003676">
    <property type="term" value="F:nucleic acid binding"/>
    <property type="evidence" value="ECO:0007669"/>
    <property type="project" value="InterPro"/>
</dbReference>
<evidence type="ECO:0000256" key="1">
    <source>
        <dbReference type="ARBA" id="ARBA00004613"/>
    </source>
</evidence>
<evidence type="ECO:0000256" key="2">
    <source>
        <dbReference type="ARBA" id="ARBA00007258"/>
    </source>
</evidence>
<dbReference type="GO" id="GO:0005576">
    <property type="term" value="C:extracellular region"/>
    <property type="evidence" value="ECO:0007669"/>
    <property type="project" value="UniProtKB-SubCell"/>
</dbReference>
<dbReference type="Gene3D" id="2.60.40.4230">
    <property type="entry name" value="Resistin head domain"/>
    <property type="match status" value="1"/>
</dbReference>
<reference evidence="10" key="1">
    <citation type="submission" date="2025-08" db="UniProtKB">
        <authorList>
            <consortium name="RefSeq"/>
        </authorList>
    </citation>
    <scope>IDENTIFICATION</scope>
    <source>
        <tissue evidence="10">Skeletal muscle</tissue>
    </source>
</reference>
<evidence type="ECO:0000313" key="9">
    <source>
        <dbReference type="Proteomes" id="UP000504617"/>
    </source>
</evidence>
<evidence type="ECO:0000256" key="4">
    <source>
        <dbReference type="ARBA" id="ARBA00022702"/>
    </source>
</evidence>